<reference evidence="3 4" key="1">
    <citation type="submission" date="2019-04" db="EMBL/GenBank/DDBJ databases">
        <title>Friends and foes A comparative genomics study of 23 Aspergillus species from section Flavi.</title>
        <authorList>
            <consortium name="DOE Joint Genome Institute"/>
            <person name="Kjaerbolling I."/>
            <person name="Vesth T."/>
            <person name="Frisvad J.C."/>
            <person name="Nybo J.L."/>
            <person name="Theobald S."/>
            <person name="Kildgaard S."/>
            <person name="Isbrandt T."/>
            <person name="Kuo A."/>
            <person name="Sato A."/>
            <person name="Lyhne E.K."/>
            <person name="Kogle M.E."/>
            <person name="Wiebenga A."/>
            <person name="Kun R.S."/>
            <person name="Lubbers R.J."/>
            <person name="Makela M.R."/>
            <person name="Barry K."/>
            <person name="Chovatia M."/>
            <person name="Clum A."/>
            <person name="Daum C."/>
            <person name="Haridas S."/>
            <person name="He G."/>
            <person name="LaButti K."/>
            <person name="Lipzen A."/>
            <person name="Mondo S."/>
            <person name="Riley R."/>
            <person name="Salamov A."/>
            <person name="Simmons B.A."/>
            <person name="Magnuson J.K."/>
            <person name="Henrissat B."/>
            <person name="Mortensen U.H."/>
            <person name="Larsen T.O."/>
            <person name="Devries R.P."/>
            <person name="Grigoriev I.V."/>
            <person name="Machida M."/>
            <person name="Baker S.E."/>
            <person name="Andersen M.R."/>
        </authorList>
    </citation>
    <scope>NUCLEOTIDE SEQUENCE [LARGE SCALE GENOMIC DNA]</scope>
    <source>
        <strain evidence="3 4">IBT 18842</strain>
    </source>
</reference>
<organism evidence="3 4">
    <name type="scientific">Aspergillus avenaceus</name>
    <dbReference type="NCBI Taxonomy" id="36643"/>
    <lineage>
        <taxon>Eukaryota</taxon>
        <taxon>Fungi</taxon>
        <taxon>Dikarya</taxon>
        <taxon>Ascomycota</taxon>
        <taxon>Pezizomycotina</taxon>
        <taxon>Eurotiomycetes</taxon>
        <taxon>Eurotiomycetidae</taxon>
        <taxon>Eurotiales</taxon>
        <taxon>Aspergillaceae</taxon>
        <taxon>Aspergillus</taxon>
        <taxon>Aspergillus subgen. Circumdati</taxon>
    </lineage>
</organism>
<evidence type="ECO:0000313" key="3">
    <source>
        <dbReference type="EMBL" id="KAE8150021.1"/>
    </source>
</evidence>
<dbReference type="Proteomes" id="UP000325780">
    <property type="component" value="Unassembled WGS sequence"/>
</dbReference>
<protein>
    <submittedName>
        <fullName evidence="3">Uncharacterized protein</fullName>
    </submittedName>
</protein>
<accession>A0A5N6TVB7</accession>
<evidence type="ECO:0000256" key="1">
    <source>
        <dbReference type="SAM" id="MobiDB-lite"/>
    </source>
</evidence>
<name>A0A5N6TVB7_ASPAV</name>
<feature type="transmembrane region" description="Helical" evidence="2">
    <location>
        <begin position="36"/>
        <end position="57"/>
    </location>
</feature>
<proteinExistence type="predicted"/>
<evidence type="ECO:0000313" key="4">
    <source>
        <dbReference type="Proteomes" id="UP000325780"/>
    </source>
</evidence>
<keyword evidence="2" id="KW-0812">Transmembrane</keyword>
<keyword evidence="2" id="KW-1133">Transmembrane helix</keyword>
<keyword evidence="4" id="KW-1185">Reference proteome</keyword>
<feature type="region of interest" description="Disordered" evidence="1">
    <location>
        <begin position="1"/>
        <end position="33"/>
    </location>
</feature>
<dbReference type="AlphaFoldDB" id="A0A5N6TVB7"/>
<gene>
    <name evidence="3" type="ORF">BDV25DRAFT_155168</name>
</gene>
<sequence>MSLKSTMKTRWKPPMETASTAIQNHSRKSPSETSSMLSLVTLIHCQLTMIGLAGVLVP</sequence>
<dbReference type="EMBL" id="ML742105">
    <property type="protein sequence ID" value="KAE8150021.1"/>
    <property type="molecule type" value="Genomic_DNA"/>
</dbReference>
<keyword evidence="2" id="KW-0472">Membrane</keyword>
<evidence type="ECO:0000256" key="2">
    <source>
        <dbReference type="SAM" id="Phobius"/>
    </source>
</evidence>